<reference evidence="1" key="2">
    <citation type="submission" date="2020-06" db="EMBL/GenBank/DDBJ databases">
        <authorList>
            <person name="Sheffer M."/>
        </authorList>
    </citation>
    <scope>NUCLEOTIDE SEQUENCE</scope>
</reference>
<evidence type="ECO:0000313" key="1">
    <source>
        <dbReference type="EMBL" id="KAF8784189.1"/>
    </source>
</evidence>
<accession>A0A8T0F453</accession>
<protein>
    <submittedName>
        <fullName evidence="1">Uncharacterized protein</fullName>
    </submittedName>
</protein>
<gene>
    <name evidence="1" type="ORF">HNY73_011582</name>
</gene>
<dbReference type="AlphaFoldDB" id="A0A8T0F453"/>
<evidence type="ECO:0000313" key="2">
    <source>
        <dbReference type="Proteomes" id="UP000807504"/>
    </source>
</evidence>
<dbReference type="EMBL" id="JABXBU010000226">
    <property type="protein sequence ID" value="KAF8784189.1"/>
    <property type="molecule type" value="Genomic_DNA"/>
</dbReference>
<keyword evidence="2" id="KW-1185">Reference proteome</keyword>
<proteinExistence type="predicted"/>
<dbReference type="Proteomes" id="UP000807504">
    <property type="component" value="Unassembled WGS sequence"/>
</dbReference>
<name>A0A8T0F453_ARGBR</name>
<sequence length="68" mass="7551">MILRVSCIGYNQPIELAHCDLRVELRITMELVWNSTHAIVYGELTCVGVVVGFAGTALPQVLLCHRNI</sequence>
<organism evidence="1 2">
    <name type="scientific">Argiope bruennichi</name>
    <name type="common">Wasp spider</name>
    <name type="synonym">Aranea bruennichi</name>
    <dbReference type="NCBI Taxonomy" id="94029"/>
    <lineage>
        <taxon>Eukaryota</taxon>
        <taxon>Metazoa</taxon>
        <taxon>Ecdysozoa</taxon>
        <taxon>Arthropoda</taxon>
        <taxon>Chelicerata</taxon>
        <taxon>Arachnida</taxon>
        <taxon>Araneae</taxon>
        <taxon>Araneomorphae</taxon>
        <taxon>Entelegynae</taxon>
        <taxon>Araneoidea</taxon>
        <taxon>Araneidae</taxon>
        <taxon>Argiope</taxon>
    </lineage>
</organism>
<reference evidence="1" key="1">
    <citation type="journal article" date="2020" name="bioRxiv">
        <title>Chromosome-level reference genome of the European wasp spider Argiope bruennichi: a resource for studies on range expansion and evolutionary adaptation.</title>
        <authorList>
            <person name="Sheffer M.M."/>
            <person name="Hoppe A."/>
            <person name="Krehenwinkel H."/>
            <person name="Uhl G."/>
            <person name="Kuss A.W."/>
            <person name="Jensen L."/>
            <person name="Jensen C."/>
            <person name="Gillespie R.G."/>
            <person name="Hoff K.J."/>
            <person name="Prost S."/>
        </authorList>
    </citation>
    <scope>NUCLEOTIDE SEQUENCE</scope>
</reference>
<comment type="caution">
    <text evidence="1">The sequence shown here is derived from an EMBL/GenBank/DDBJ whole genome shotgun (WGS) entry which is preliminary data.</text>
</comment>